<dbReference type="EMBL" id="JBFOLJ010000045">
    <property type="protein sequence ID" value="KAL2457043.1"/>
    <property type="molecule type" value="Genomic_DNA"/>
</dbReference>
<organism evidence="1 2">
    <name type="scientific">Forsythia ovata</name>
    <dbReference type="NCBI Taxonomy" id="205694"/>
    <lineage>
        <taxon>Eukaryota</taxon>
        <taxon>Viridiplantae</taxon>
        <taxon>Streptophyta</taxon>
        <taxon>Embryophyta</taxon>
        <taxon>Tracheophyta</taxon>
        <taxon>Spermatophyta</taxon>
        <taxon>Magnoliopsida</taxon>
        <taxon>eudicotyledons</taxon>
        <taxon>Gunneridae</taxon>
        <taxon>Pentapetalae</taxon>
        <taxon>asterids</taxon>
        <taxon>lamiids</taxon>
        <taxon>Lamiales</taxon>
        <taxon>Oleaceae</taxon>
        <taxon>Forsythieae</taxon>
        <taxon>Forsythia</taxon>
    </lineage>
</organism>
<evidence type="ECO:0000313" key="2">
    <source>
        <dbReference type="Proteomes" id="UP001604277"/>
    </source>
</evidence>
<comment type="caution">
    <text evidence="1">The sequence shown here is derived from an EMBL/GenBank/DDBJ whole genome shotgun (WGS) entry which is preliminary data.</text>
</comment>
<accession>A0ABD1P143</accession>
<name>A0ABD1P143_9LAMI</name>
<keyword evidence="2" id="KW-1185">Reference proteome</keyword>
<dbReference type="Proteomes" id="UP001604277">
    <property type="component" value="Unassembled WGS sequence"/>
</dbReference>
<gene>
    <name evidence="1" type="ORF">Fot_56454</name>
</gene>
<proteinExistence type="predicted"/>
<protein>
    <submittedName>
        <fullName evidence="1">Uncharacterized protein</fullName>
    </submittedName>
</protein>
<evidence type="ECO:0000313" key="1">
    <source>
        <dbReference type="EMBL" id="KAL2457043.1"/>
    </source>
</evidence>
<sequence length="112" mass="12878">MVKLELLHFESSHWLSHCQVGLSESKQTTVRRSGRVEPLAVDTERMFEKCHWVSKQTLGYQILAGGRTLAAEEARAWMRRELGYEKTCASGEVHEALMREHDMCRAERDSVS</sequence>
<dbReference type="AlphaFoldDB" id="A0ABD1P143"/>
<reference evidence="2" key="1">
    <citation type="submission" date="2024-07" db="EMBL/GenBank/DDBJ databases">
        <title>Two chromosome-level genome assemblies of Korean endemic species Abeliophyllum distichum and Forsythia ovata (Oleaceae).</title>
        <authorList>
            <person name="Jang H."/>
        </authorList>
    </citation>
    <scope>NUCLEOTIDE SEQUENCE [LARGE SCALE GENOMIC DNA]</scope>
</reference>